<dbReference type="InterPro" id="IPR050194">
    <property type="entry name" value="Glycosyltransferase_grp1"/>
</dbReference>
<protein>
    <submittedName>
        <fullName evidence="5">Glycosyltransferase</fullName>
    </submittedName>
</protein>
<keyword evidence="2 5" id="KW-0808">Transferase</keyword>
<evidence type="ECO:0000259" key="3">
    <source>
        <dbReference type="Pfam" id="PF00534"/>
    </source>
</evidence>
<evidence type="ECO:0000256" key="1">
    <source>
        <dbReference type="ARBA" id="ARBA00022676"/>
    </source>
</evidence>
<dbReference type="InterPro" id="IPR028098">
    <property type="entry name" value="Glyco_trans_4-like_N"/>
</dbReference>
<dbReference type="Gene3D" id="3.40.50.2000">
    <property type="entry name" value="Glycogen Phosphorylase B"/>
    <property type="match status" value="2"/>
</dbReference>
<dbReference type="Pfam" id="PF13439">
    <property type="entry name" value="Glyco_transf_4"/>
    <property type="match status" value="1"/>
</dbReference>
<gene>
    <name evidence="5" type="ORF">AVDCRST_MAG67-537</name>
</gene>
<dbReference type="GO" id="GO:1901137">
    <property type="term" value="P:carbohydrate derivative biosynthetic process"/>
    <property type="evidence" value="ECO:0007669"/>
    <property type="project" value="UniProtKB-ARBA"/>
</dbReference>
<evidence type="ECO:0000259" key="4">
    <source>
        <dbReference type="Pfam" id="PF13439"/>
    </source>
</evidence>
<name>A0A6J4RRY2_9ACTN</name>
<dbReference type="Pfam" id="PF00534">
    <property type="entry name" value="Glycos_transf_1"/>
    <property type="match status" value="1"/>
</dbReference>
<evidence type="ECO:0000313" key="5">
    <source>
        <dbReference type="EMBL" id="CAA9476340.1"/>
    </source>
</evidence>
<dbReference type="EMBL" id="CADCVQ010000022">
    <property type="protein sequence ID" value="CAA9476340.1"/>
    <property type="molecule type" value="Genomic_DNA"/>
</dbReference>
<evidence type="ECO:0000256" key="2">
    <source>
        <dbReference type="ARBA" id="ARBA00022679"/>
    </source>
</evidence>
<dbReference type="AlphaFoldDB" id="A0A6J4RRY2"/>
<feature type="domain" description="Glycosyltransferase subfamily 4-like N-terminal" evidence="4">
    <location>
        <begin position="18"/>
        <end position="192"/>
    </location>
</feature>
<dbReference type="SUPFAM" id="SSF53756">
    <property type="entry name" value="UDP-Glycosyltransferase/glycogen phosphorylase"/>
    <property type="match status" value="1"/>
</dbReference>
<keyword evidence="1" id="KW-0328">Glycosyltransferase</keyword>
<organism evidence="5">
    <name type="scientific">uncultured Solirubrobacteraceae bacterium</name>
    <dbReference type="NCBI Taxonomy" id="1162706"/>
    <lineage>
        <taxon>Bacteria</taxon>
        <taxon>Bacillati</taxon>
        <taxon>Actinomycetota</taxon>
        <taxon>Thermoleophilia</taxon>
        <taxon>Solirubrobacterales</taxon>
        <taxon>Solirubrobacteraceae</taxon>
        <taxon>environmental samples</taxon>
    </lineage>
</organism>
<sequence>MSAPITPGLVHDYLLVMRGAERTFAALAACWPDAPIHTLLYDPVGTNGRFVGRDVRPSPLQRLHVGQRGFRRLLPLFPLAAQRLPVADHDVVISSSSAFAHGVRPAGGALHVCYCHSPFRYAWHERATALRESPRVLRPLLARTLDGIRRWDERASRRVTHYVANSQITRRRIAEFWDRDATIVHPPVDTDRFAIGVPEDFFLVVTELVSHKRVEVALRAAERAHVPVKVVGTGPELERLRTLHSRGVEFLGRISDEELATLYGRSRALIVPNVEEFGIAAVESQAAGRPVVGIDEGGTRETVVDGRTGVLVKAGDVDALAEALRETHFDRFRPQDARAQAERFCRQAFQHRMIAEVARACGD</sequence>
<reference evidence="5" key="1">
    <citation type="submission" date="2020-02" db="EMBL/GenBank/DDBJ databases">
        <authorList>
            <person name="Meier V. D."/>
        </authorList>
    </citation>
    <scope>NUCLEOTIDE SEQUENCE</scope>
    <source>
        <strain evidence="5">AVDCRST_MAG67</strain>
    </source>
</reference>
<proteinExistence type="predicted"/>
<dbReference type="InterPro" id="IPR001296">
    <property type="entry name" value="Glyco_trans_1"/>
</dbReference>
<dbReference type="GO" id="GO:0016757">
    <property type="term" value="F:glycosyltransferase activity"/>
    <property type="evidence" value="ECO:0007669"/>
    <property type="project" value="UniProtKB-KW"/>
</dbReference>
<accession>A0A6J4RRY2</accession>
<feature type="domain" description="Glycosyl transferase family 1" evidence="3">
    <location>
        <begin position="198"/>
        <end position="331"/>
    </location>
</feature>
<dbReference type="PANTHER" id="PTHR45947">
    <property type="entry name" value="SULFOQUINOVOSYL TRANSFERASE SQD2"/>
    <property type="match status" value="1"/>
</dbReference>
<dbReference type="PANTHER" id="PTHR45947:SF3">
    <property type="entry name" value="SULFOQUINOVOSYL TRANSFERASE SQD2"/>
    <property type="match status" value="1"/>
</dbReference>